<dbReference type="AlphaFoldDB" id="A0A645A749"/>
<keyword evidence="1" id="KW-1133">Transmembrane helix</keyword>
<dbReference type="EMBL" id="VSSQ01012341">
    <property type="protein sequence ID" value="MPM48999.1"/>
    <property type="molecule type" value="Genomic_DNA"/>
</dbReference>
<comment type="caution">
    <text evidence="2">The sequence shown here is derived from an EMBL/GenBank/DDBJ whole genome shotgun (WGS) entry which is preliminary data.</text>
</comment>
<organism evidence="2">
    <name type="scientific">bioreactor metagenome</name>
    <dbReference type="NCBI Taxonomy" id="1076179"/>
    <lineage>
        <taxon>unclassified sequences</taxon>
        <taxon>metagenomes</taxon>
        <taxon>ecological metagenomes</taxon>
    </lineage>
</organism>
<evidence type="ECO:0000313" key="2">
    <source>
        <dbReference type="EMBL" id="MPM48999.1"/>
    </source>
</evidence>
<name>A0A645A749_9ZZZZ</name>
<proteinExistence type="predicted"/>
<accession>A0A645A749</accession>
<evidence type="ECO:0000256" key="1">
    <source>
        <dbReference type="SAM" id="Phobius"/>
    </source>
</evidence>
<gene>
    <name evidence="2" type="ORF">SDC9_95726</name>
</gene>
<keyword evidence="1" id="KW-0812">Transmembrane</keyword>
<sequence>MSQQVKLVRFALTKYVSDHIHINRSSLKVSQQLFARCGIDPGIAQIVYLLSLANLPYFFSSVIQILLLSELLS</sequence>
<reference evidence="2" key="1">
    <citation type="submission" date="2019-08" db="EMBL/GenBank/DDBJ databases">
        <authorList>
            <person name="Kucharzyk K."/>
            <person name="Murdoch R.W."/>
            <person name="Higgins S."/>
            <person name="Loffler F."/>
        </authorList>
    </citation>
    <scope>NUCLEOTIDE SEQUENCE</scope>
</reference>
<feature type="transmembrane region" description="Helical" evidence="1">
    <location>
        <begin position="46"/>
        <end position="67"/>
    </location>
</feature>
<keyword evidence="1" id="KW-0472">Membrane</keyword>
<protein>
    <submittedName>
        <fullName evidence="2">Uncharacterized protein</fullName>
    </submittedName>
</protein>